<feature type="compositionally biased region" description="Basic and acidic residues" evidence="1">
    <location>
        <begin position="2804"/>
        <end position="2815"/>
    </location>
</feature>
<evidence type="ECO:0000313" key="5">
    <source>
        <dbReference type="Proteomes" id="UP000240971"/>
    </source>
</evidence>
<reference evidence="4 5" key="1">
    <citation type="submission" date="2018-03" db="EMBL/GenBank/DDBJ databases">
        <title>Genomic Encyclopedia of Archaeal and Bacterial Type Strains, Phase II (KMG-II): from individual species to whole genera.</title>
        <authorList>
            <person name="Goeker M."/>
        </authorList>
    </citation>
    <scope>NUCLEOTIDE SEQUENCE [LARGE SCALE GENOMIC DNA]</scope>
    <source>
        <strain evidence="4 5">DSM 24859</strain>
    </source>
</reference>
<dbReference type="InterPro" id="IPR022385">
    <property type="entry name" value="Rhs_assc_core"/>
</dbReference>
<comment type="caution">
    <text evidence="4">The sequence shown here is derived from an EMBL/GenBank/DDBJ whole genome shotgun (WGS) entry which is preliminary data.</text>
</comment>
<dbReference type="Pfam" id="PF20041">
    <property type="entry name" value="DUF6443"/>
    <property type="match status" value="1"/>
</dbReference>
<dbReference type="NCBIfam" id="TIGR03696">
    <property type="entry name" value="Rhs_assc_core"/>
    <property type="match status" value="1"/>
</dbReference>
<sequence length="2827" mass="312028">MHPMLRNILFFLMVAGQLLVAASTTAQNGITIKKMLDGSKGELVANGAVTVQDSVYFDASLQNKLESAYPVRNAVTFKLNEYSSVYLGGAFTATASVRIIYTRPDLALDSVEKTLTINYDTAATYNGRNSFVFSNAHRVTLKILSVTSSTPAVMGALMLENEMNVKPVFKLDIVNDAIRNINFKNTPNTDSTDEILVQWSAVTGADEYDLEWAYIDSTALANQRYGSPVNRNQVFRNNASRVSVSGNVYAIPLLYDNSGTLFVRVRAVQVKDKNVRRETSWSSDFTGGMATFDFTGHQRKLNWQSSISYAEEGKRKAVVQYFDGSLRNRQTVTKDNTTQTTIVGETMYDYQGRPVIQVLPAPTLNTIIKYSRNFNTVANGAEYDKSQYDSLDSPNHFLQAAANPMDTISGASKYYSAGNPDAGGGISRSIPDAQGYPFTETVYTQDNTGRISRQSGVGPVYKLGGNHETKYSYASATQKDLDAIFGTEAGDESHYFKNMVRDANGQYSVSYLDMHGRTIASALAGTPDSAELKGLSSNIVVTVTDTLSGVNKTSINDLVLSTHKSQFVEADGNYDFHYSLAPPVLKKKDCNGNDVCYIGKFDLEIKITDDSYNQLLGGHPFDTIISNYNAGNIVADCTTPAPVAVSFSLHLLKGNYEISKSLKINQDALSYYRNNIFLKNNVCTTLQQFIQQQRTLVNNNECVPGCQSCLARLGTYNTFATTYMQQAGLNVPDSANYSPEITTAYAKATDACNLICQTVPVSDLIRQAMLMDVSPPSGQYANPDDNHYAYSIFNNGDGTVNPRYKNNNIIYLDDDGKPAQVFNENTNILVKPQDLLPAQFTAKFQQSWANALLPLHPEYCKLLEYEKHKDSQQWDAKFGGVDTYAEAKSKGYLNPTNGSTGVFTSFGSNSANQDPLVQENGGTYKADIENLMSNYSHSMSIWSVSGATVICGEDATCVNNFSAPGNVFNEATMCAGDLNMIWRSFRESYLKLKKDYIWGLIDNAACPNGAAKVSAADLGLAGMVANFNNASNALSENGLGYLNNPALIKQTGSDSAQSALKQTFSANCNAYVSTWMKQLAPCAYDSTAFADIKEQLLAVCNEGADTDHPYGASSVPNSSIAVNRSFEDVINNYNAAHNINIAGCNGLLITTPASYYGQTLTVSRPTFTKPNDCECGKITSLKKEYDIAHLFQENFSAYLARTRKLQITQADLDNLLNACNASGGCTYMDHAVNIPPAFQCYTAPPCTNCRVTDSLYNTFKTAYPGIIPALPETDTLQQHKNELFTTYMNNRLGYSLSVVDYLNFRDSCQRYGYGDSVVCGQTPTTASFVAGNKAKLTDMKHTRDGGFIMAGYTCNAVGQRWDKALLIKSSPKGEVIWAKTFDVGTGDDYFNRVNETADGGYIATGGSSTPQLIDALAASVPGFATIVRLDSQGNVKWNKGVYANSPTGDDIREAIELSNGDIAFTGDYNIYSTVCDWIVGVVDSTGKQKWFKRMGTTSSDLSQTIIENGDTLVMAASNYDYPQFNPNILKLDKHTGVLFDIKNYDQQFKTDITGLYKLPGGGYRMTLVGATDISSTNGTGAVVDINGDGSIRRALRLSRPMNTDTYWLASTQLPDGSLLLSPDLDEANNGIYIAKMNADGTFAWSRRLLERAPGSRIMKLWISSDTTITASGNLGNNPALFTFDINGKAACNDSILQMSVGTATVVIKPISLPINMTIDNGVFDYSVTIAALPLNINKEYCNTGNCISLYKGPLLCGRTKSVFDTVPVNLVSNCSDSSFFFVNTATEIFKAYSDSLNDDFNQSYINSCLQAAGSESFTVTHGLSEYHYTLYFYDQAGNLVKTVPPAGAVVDRSNAWLNNVSAARRAGVTKVPAHTLATMYRYNTLNQVVSQETPDGGYSKFWYDRLGRLSVSQNANQQPNNVYSYTLYDYLGRITEVGQIKQDSAMSSLISRDNNKLQQWVDAAAATKSQITHTVYDEAYSPIDPVMAAGNLRNRVSWSAVYNTGPEMDNLNHASATYFSYDIHGNVDTLLQDYKQGSMADKNNRFKKLEYSYDLVSGKVDKVAYQAGMPDAFYHRYTYDAENRITNVETSTDDFYWENDAYYQYHKHGPLAKAILGQQQVQGIDYAYTLQGWLKGVNSTSLTPAFDMGNDGSKGSLVARDAFGYALHYFGDRDYKAIGNNVNAFAAGAAGDTSIFKPLFNGNIAAMSVNLPAVGDPLLYTYRYDALNRLSSMTAANGLNATTNTWSPAKLPDFEEALTYDANGNIQSYHRNGNHTFAGKPQAMDELTYSYKLNNNQLDYIDDKVDDNNYSNDIDKQLPGNYSYDAIGNLISDKGGKIDSIYWTVYGKIQRIRKSDGTIITYTYDVAGHRISKRVNNVDTWYVRDATGNVMGVYTSGDSNVNNGDLTLIESDMYGSNRLGLLNQRTNVQHIINQDILNMPGLGNGYNTIFSRGNKVFELSNHLGNVLATISDRKRQITSDNTTIDHYEPFIISAQDYAPFGMELVGRGFGAAGYRYGFNGKENDNEIKGDGNQQDYGLRVYDPRIGKFLSVDPLYKSYPWNSTYAYAENRVLNGVDIDGGEWKSQHKWSDKVTDKAVIERIGKDYIKGMTYAQLWQVRSPKVMQQFMDGDEEFDCANLSIRALVAFSAKYKLPIYFEDYKAEADPTISNDNYGYVNKKGVNVTFEEGEWERFSKAIEDDYGSLDLFNNDKLTKDISWSNLKTGDMVSWDHNDGAGHSQTVTNVHKGKGLLDLDSYTTIQGNDPPEIPWEKTYKISLLKIEYIGHTIQPKKWNFSRFDRMSDVVKAKHEKETEKPKAATPQKTPNKKH</sequence>
<dbReference type="PANTHER" id="PTHR32305">
    <property type="match status" value="1"/>
</dbReference>
<dbReference type="PANTHER" id="PTHR32305:SF15">
    <property type="entry name" value="PROTEIN RHSA-RELATED"/>
    <property type="match status" value="1"/>
</dbReference>
<dbReference type="InterPro" id="IPR045619">
    <property type="entry name" value="DUF6443"/>
</dbReference>
<evidence type="ECO:0000256" key="1">
    <source>
        <dbReference type="SAM" id="MobiDB-lite"/>
    </source>
</evidence>
<dbReference type="Proteomes" id="UP000240971">
    <property type="component" value="Unassembled WGS sequence"/>
</dbReference>
<gene>
    <name evidence="4" type="ORF">CLV51_103693</name>
</gene>
<feature type="chain" id="PRO_5015151829" evidence="2">
    <location>
        <begin position="27"/>
        <end position="2827"/>
    </location>
</feature>
<evidence type="ECO:0000313" key="4">
    <source>
        <dbReference type="EMBL" id="PSL46712.1"/>
    </source>
</evidence>
<evidence type="ECO:0000256" key="2">
    <source>
        <dbReference type="SAM" id="SignalP"/>
    </source>
</evidence>
<protein>
    <submittedName>
        <fullName evidence="4">RHS repeat-associated protein</fullName>
    </submittedName>
</protein>
<proteinExistence type="predicted"/>
<keyword evidence="2" id="KW-0732">Signal</keyword>
<name>A0A2P8HKG7_CHINA</name>
<accession>A0A2P8HKG7</accession>
<keyword evidence="5" id="KW-1185">Reference proteome</keyword>
<dbReference type="EMBL" id="PYAW01000003">
    <property type="protein sequence ID" value="PSL46712.1"/>
    <property type="molecule type" value="Genomic_DNA"/>
</dbReference>
<evidence type="ECO:0000259" key="3">
    <source>
        <dbReference type="Pfam" id="PF20041"/>
    </source>
</evidence>
<feature type="domain" description="DUF6443" evidence="3">
    <location>
        <begin position="306"/>
        <end position="384"/>
    </location>
</feature>
<organism evidence="4 5">
    <name type="scientific">Chitinophaga niastensis</name>
    <dbReference type="NCBI Taxonomy" id="536980"/>
    <lineage>
        <taxon>Bacteria</taxon>
        <taxon>Pseudomonadati</taxon>
        <taxon>Bacteroidota</taxon>
        <taxon>Chitinophagia</taxon>
        <taxon>Chitinophagales</taxon>
        <taxon>Chitinophagaceae</taxon>
        <taxon>Chitinophaga</taxon>
    </lineage>
</organism>
<feature type="region of interest" description="Disordered" evidence="1">
    <location>
        <begin position="2804"/>
        <end position="2827"/>
    </location>
</feature>
<dbReference type="Gene3D" id="2.180.10.10">
    <property type="entry name" value="RHS repeat-associated core"/>
    <property type="match status" value="1"/>
</dbReference>
<dbReference type="InterPro" id="IPR050708">
    <property type="entry name" value="T6SS_VgrG/RHS"/>
</dbReference>
<feature type="signal peptide" evidence="2">
    <location>
        <begin position="1"/>
        <end position="26"/>
    </location>
</feature>